<organism evidence="4">
    <name type="scientific">Wollemia nobilis</name>
    <dbReference type="NCBI Taxonomy" id="56998"/>
    <lineage>
        <taxon>Eukaryota</taxon>
        <taxon>Viridiplantae</taxon>
        <taxon>Streptophyta</taxon>
        <taxon>Embryophyta</taxon>
        <taxon>Tracheophyta</taxon>
        <taxon>Spermatophyta</taxon>
        <taxon>Pinopsida</taxon>
        <taxon>Pinidae</taxon>
        <taxon>Conifers II</taxon>
        <taxon>Araucariales</taxon>
        <taxon>Araucariaceae</taxon>
        <taxon>Wollemia</taxon>
    </lineage>
</organism>
<dbReference type="Pfam" id="PF03097">
    <property type="entry name" value="BRO1"/>
    <property type="match status" value="1"/>
</dbReference>
<dbReference type="SMART" id="SM01041">
    <property type="entry name" value="BRO1"/>
    <property type="match status" value="1"/>
</dbReference>
<dbReference type="PANTHER" id="PTHR23032">
    <property type="entry name" value="BRO1 DOMAIN-CONTAINING PROTEIN BROX"/>
    <property type="match status" value="1"/>
</dbReference>
<evidence type="ECO:0000256" key="2">
    <source>
        <dbReference type="SAM" id="MobiDB-lite"/>
    </source>
</evidence>
<reference evidence="4" key="1">
    <citation type="submission" date="2015-02" db="EMBL/GenBank/DDBJ databases">
        <title>A transcriptome of Wollemia nobilis - a relic of Gondwana.</title>
        <authorList>
            <person name="Chia J.Y."/>
            <person name="Leong Y.S."/>
            <person name="Abdul Karim S."/>
            <person name="Wan Azmi N."/>
            <person name="Hercus R."/>
            <person name="Croft L."/>
        </authorList>
    </citation>
    <scope>NUCLEOTIDE SEQUENCE</scope>
    <source>
        <strain evidence="4">MaeBrown</strain>
        <tissue evidence="4">Leaf</tissue>
    </source>
</reference>
<feature type="region of interest" description="Disordered" evidence="2">
    <location>
        <begin position="1"/>
        <end position="21"/>
    </location>
</feature>
<comment type="similarity">
    <text evidence="1">Belongs to the BROX family.</text>
</comment>
<dbReference type="PROSITE" id="PS51180">
    <property type="entry name" value="BRO1"/>
    <property type="match status" value="1"/>
</dbReference>
<evidence type="ECO:0000256" key="1">
    <source>
        <dbReference type="ARBA" id="ARBA00008901"/>
    </source>
</evidence>
<proteinExistence type="inferred from homology"/>
<feature type="domain" description="BRO1" evidence="3">
    <location>
        <begin position="25"/>
        <end position="447"/>
    </location>
</feature>
<dbReference type="InterPro" id="IPR038499">
    <property type="entry name" value="BRO1_sf"/>
</dbReference>
<evidence type="ECO:0000259" key="3">
    <source>
        <dbReference type="PROSITE" id="PS51180"/>
    </source>
</evidence>
<dbReference type="Gene3D" id="1.25.40.280">
    <property type="entry name" value="alix/aip1 like domains"/>
    <property type="match status" value="1"/>
</dbReference>
<dbReference type="EMBL" id="GCHU01002194">
    <property type="protein sequence ID" value="JAG89315.1"/>
    <property type="molecule type" value="Transcribed_RNA"/>
</dbReference>
<dbReference type="PANTHER" id="PTHR23032:SF13">
    <property type="entry name" value="BRO1 DOMAIN-CONTAINING PROTEIN BROX"/>
    <property type="match status" value="1"/>
</dbReference>
<evidence type="ECO:0000313" key="4">
    <source>
        <dbReference type="EMBL" id="JAG89315.1"/>
    </source>
</evidence>
<name>A0A0C9QX14_9CONI</name>
<protein>
    <submittedName>
        <fullName evidence="4">TSA: Wollemia nobilis Ref_Wollemi_Transcript_2213_2373 transcribed RNA sequence</fullName>
    </submittedName>
</protein>
<dbReference type="InterPro" id="IPR038898">
    <property type="entry name" value="BROX"/>
</dbReference>
<dbReference type="InterPro" id="IPR004328">
    <property type="entry name" value="BRO1_dom"/>
</dbReference>
<accession>A0A0C9QX14</accession>
<dbReference type="CDD" id="cd09034">
    <property type="entry name" value="BRO1_Alix_like"/>
    <property type="match status" value="1"/>
</dbReference>
<dbReference type="AlphaFoldDB" id="A0A0C9QX14"/>
<sequence>MGCFNSKSRDERGTKKKPGQAGEVAVFVPGLRIPRSIDFGRSLQGYLSPGMIERLSALRTRIVVMAAGEGSSATKPKRKTATQHGGSTVADLQQALEDYLPLLLGLTREGSRLKDLVEFVWVNQEDDKQETAISNVWYEVLSVLHMMAMLSLSQANFLLIPKAPVDGYQPKVTEENKKAAIDIFLKAAGYLDCAVRRIFPQIPQDVKSMLPADLKEGVLQALAVQALGQGVDIQLGLAIDNAKATLAVKRRLACEEVKYWNQAQDSTSDLPLGSEWGEKHRLFIKWKHAEAKAAAYYYHGLILDEGNGENTHANAVASLQAADQFLKESKKACTEFCQAAPTTSVPPLWGAMKYLSEKIPKDASSKARINRDVYSREKVPETPPKLPDFSVALKPSEYELPPIDQSWKEEVNMQPFTVPSLEENKRDGKLENLQIDQIKIERRPSAV</sequence>